<gene>
    <name evidence="3" type="ORF">ANN_27310</name>
</gene>
<evidence type="ECO:0000313" key="4">
    <source>
        <dbReference type="Proteomes" id="UP001148838"/>
    </source>
</evidence>
<feature type="domain" description="Tc1-like transposase DDE" evidence="2">
    <location>
        <begin position="198"/>
        <end position="233"/>
    </location>
</feature>
<name>A0ABQ8RXT8_PERAM</name>
<evidence type="ECO:0000256" key="1">
    <source>
        <dbReference type="SAM" id="MobiDB-lite"/>
    </source>
</evidence>
<feature type="region of interest" description="Disordered" evidence="1">
    <location>
        <begin position="526"/>
        <end position="558"/>
    </location>
</feature>
<feature type="compositionally biased region" description="Basic and acidic residues" evidence="1">
    <location>
        <begin position="526"/>
        <end position="540"/>
    </location>
</feature>
<comment type="caution">
    <text evidence="3">The sequence shown here is derived from an EMBL/GenBank/DDBJ whole genome shotgun (WGS) entry which is preliminary data.</text>
</comment>
<dbReference type="EMBL" id="JAJSOF020000040">
    <property type="protein sequence ID" value="KAJ4426496.1"/>
    <property type="molecule type" value="Genomic_DNA"/>
</dbReference>
<keyword evidence="4" id="KW-1185">Reference proteome</keyword>
<feature type="non-terminal residue" evidence="3">
    <location>
        <position position="1"/>
    </location>
</feature>
<evidence type="ECO:0000313" key="3">
    <source>
        <dbReference type="EMBL" id="KAJ4426496.1"/>
    </source>
</evidence>
<dbReference type="Pfam" id="PF13358">
    <property type="entry name" value="DDE_3"/>
    <property type="match status" value="1"/>
</dbReference>
<evidence type="ECO:0000259" key="2">
    <source>
        <dbReference type="Pfam" id="PF13358"/>
    </source>
</evidence>
<feature type="compositionally biased region" description="Polar residues" evidence="1">
    <location>
        <begin position="541"/>
        <end position="553"/>
    </location>
</feature>
<protein>
    <recommendedName>
        <fullName evidence="2">Tc1-like transposase DDE domain-containing protein</fullName>
    </recommendedName>
</protein>
<dbReference type="InterPro" id="IPR038717">
    <property type="entry name" value="Tc1-like_DDE_dom"/>
</dbReference>
<proteinExistence type="predicted"/>
<dbReference type="Gene3D" id="3.30.420.10">
    <property type="entry name" value="Ribonuclease H-like superfamily/Ribonuclease H"/>
    <property type="match status" value="2"/>
</dbReference>
<dbReference type="InterPro" id="IPR036397">
    <property type="entry name" value="RNaseH_sf"/>
</dbReference>
<reference evidence="3 4" key="1">
    <citation type="journal article" date="2022" name="Allergy">
        <title>Genome assembly and annotation of Periplaneta americana reveal a comprehensive cockroach allergen profile.</title>
        <authorList>
            <person name="Wang L."/>
            <person name="Xiong Q."/>
            <person name="Saelim N."/>
            <person name="Wang L."/>
            <person name="Nong W."/>
            <person name="Wan A.T."/>
            <person name="Shi M."/>
            <person name="Liu X."/>
            <person name="Cao Q."/>
            <person name="Hui J.H.L."/>
            <person name="Sookrung N."/>
            <person name="Leung T.F."/>
            <person name="Tungtrongchitr A."/>
            <person name="Tsui S.K.W."/>
        </authorList>
    </citation>
    <scope>NUCLEOTIDE SEQUENCE [LARGE SCALE GENOMIC DNA]</scope>
    <source>
        <strain evidence="3">PWHHKU_190912</strain>
    </source>
</reference>
<dbReference type="Proteomes" id="UP001148838">
    <property type="component" value="Unassembled WGS sequence"/>
</dbReference>
<accession>A0ABQ8RXT8</accession>
<organism evidence="3 4">
    <name type="scientific">Periplaneta americana</name>
    <name type="common">American cockroach</name>
    <name type="synonym">Blatta americana</name>
    <dbReference type="NCBI Taxonomy" id="6978"/>
    <lineage>
        <taxon>Eukaryota</taxon>
        <taxon>Metazoa</taxon>
        <taxon>Ecdysozoa</taxon>
        <taxon>Arthropoda</taxon>
        <taxon>Hexapoda</taxon>
        <taxon>Insecta</taxon>
        <taxon>Pterygota</taxon>
        <taxon>Neoptera</taxon>
        <taxon>Polyneoptera</taxon>
        <taxon>Dictyoptera</taxon>
        <taxon>Blattodea</taxon>
        <taxon>Blattoidea</taxon>
        <taxon>Blattidae</taxon>
        <taxon>Blattinae</taxon>
        <taxon>Periplaneta</taxon>
    </lineage>
</organism>
<sequence length="606" mass="69928">LREEQRLRVFENKVIRKIFGAKRDEVTGEWRKLHKAELHALYSSPDIIRNIKSRRLRWAGLVARMGESRNAYRVLVGRPEGKRRLGRPRRRWEDNIKMYLREVGYDDRDWINLAQEQEFWDSDETKINLFGSDGAHRVWKKKNEADKVDNNLPNVKHGGGVIMIWGCLPSVYIFQQDNNKHTAEMNEHWLIWNVPKQLHTPPQSPDLNPIKHLWSKLKENIHKNTISSKEHLKTVVLEELRNFTPQQCKMLVNSMQRRCQAVIKAKGYATSRGFAIDYLTFALRLGKTSEKSQRGFAIGYLTFALRLGKPSEKTQRGFAIDYLTFALRLGKTSEKTQRGFAIGYLTFTLRLGKTQRGFAIDYLTFALRLGKTSENPTRIRHRLPDICLTVGENLGKNPARIRHRLPNICLTVGENLGKTQRGFAIDYLTFALRLGKTSEKNQRGFVIGYMTFALRLGKTSEKTQRGFAIDYLTFALRLGKTSEKTQRGFAIGYLTFALRLGKPSEKSQRGFAIDYLTFALRLGKTSEKTQRGNQPKRESNPRPSATPDQQASALTDRATPVTSEKLNCIFDEYDIEERLLFLPLTPCVFLKRFMPLLQQNEVEKKT</sequence>